<comment type="subcellular location">
    <subcellularLocation>
        <location evidence="1">Nucleus</location>
    </subcellularLocation>
</comment>
<dbReference type="EMBL" id="JAZDWU010000004">
    <property type="protein sequence ID" value="KAL0005353.1"/>
    <property type="molecule type" value="Genomic_DNA"/>
</dbReference>
<evidence type="ECO:0000256" key="4">
    <source>
        <dbReference type="SAM" id="Coils"/>
    </source>
</evidence>
<protein>
    <submittedName>
        <fullName evidence="6">Uncharacterized protein</fullName>
    </submittedName>
</protein>
<dbReference type="AlphaFoldDB" id="A0AAW2D6N3"/>
<reference evidence="6 7" key="1">
    <citation type="submission" date="2024-01" db="EMBL/GenBank/DDBJ databases">
        <title>A telomere-to-telomere, gap-free genome of sweet tea (Lithocarpus litseifolius).</title>
        <authorList>
            <person name="Zhou J."/>
        </authorList>
    </citation>
    <scope>NUCLEOTIDE SEQUENCE [LARGE SCALE GENOMIC DNA]</scope>
    <source>
        <strain evidence="6">Zhou-2022a</strain>
        <tissue evidence="6">Leaf</tissue>
    </source>
</reference>
<name>A0AAW2D6N3_9ROSI</name>
<keyword evidence="7" id="KW-1185">Reference proteome</keyword>
<sequence length="101" mass="11399">MQKFQEKENPARDRGVGLGSKVKFQATQTTRLFIQQKLGGPSVSEYEMLQAELSNLQIKYDELLAEHQETCKELVELKNSHSMAVASTKETIDGEAHRDGF</sequence>
<dbReference type="GO" id="GO:0005634">
    <property type="term" value="C:nucleus"/>
    <property type="evidence" value="ECO:0007669"/>
    <property type="project" value="UniProtKB-SubCell"/>
</dbReference>
<accession>A0AAW2D6N3</accession>
<dbReference type="Proteomes" id="UP001459277">
    <property type="component" value="Unassembled WGS sequence"/>
</dbReference>
<proteinExistence type="inferred from homology"/>
<comment type="caution">
    <text evidence="6">The sequence shown here is derived from an EMBL/GenBank/DDBJ whole genome shotgun (WGS) entry which is preliminary data.</text>
</comment>
<feature type="region of interest" description="Disordered" evidence="5">
    <location>
        <begin position="1"/>
        <end position="20"/>
    </location>
</feature>
<evidence type="ECO:0000313" key="7">
    <source>
        <dbReference type="Proteomes" id="UP001459277"/>
    </source>
</evidence>
<evidence type="ECO:0000256" key="1">
    <source>
        <dbReference type="ARBA" id="ARBA00004123"/>
    </source>
</evidence>
<evidence type="ECO:0000313" key="6">
    <source>
        <dbReference type="EMBL" id="KAL0005353.1"/>
    </source>
</evidence>
<dbReference type="PANTHER" id="PTHR13168">
    <property type="entry name" value="ASSOCIATE OF C-MYC AMY-1"/>
    <property type="match status" value="1"/>
</dbReference>
<dbReference type="PANTHER" id="PTHR13168:SF0">
    <property type="entry name" value="C-MYC-BINDING PROTEIN"/>
    <property type="match status" value="1"/>
</dbReference>
<feature type="compositionally biased region" description="Basic and acidic residues" evidence="5">
    <location>
        <begin position="1"/>
        <end position="15"/>
    </location>
</feature>
<comment type="similarity">
    <text evidence="2">Belongs to the AMY1 family.</text>
</comment>
<evidence type="ECO:0000256" key="5">
    <source>
        <dbReference type="SAM" id="MobiDB-lite"/>
    </source>
</evidence>
<feature type="coiled-coil region" evidence="4">
    <location>
        <begin position="46"/>
        <end position="80"/>
    </location>
</feature>
<gene>
    <name evidence="6" type="ORF">SO802_012914</name>
</gene>
<keyword evidence="3" id="KW-0539">Nucleus</keyword>
<dbReference type="GO" id="GO:0003713">
    <property type="term" value="F:transcription coactivator activity"/>
    <property type="evidence" value="ECO:0007669"/>
    <property type="project" value="InterPro"/>
</dbReference>
<evidence type="ECO:0000256" key="2">
    <source>
        <dbReference type="ARBA" id="ARBA00009389"/>
    </source>
</evidence>
<organism evidence="6 7">
    <name type="scientific">Lithocarpus litseifolius</name>
    <dbReference type="NCBI Taxonomy" id="425828"/>
    <lineage>
        <taxon>Eukaryota</taxon>
        <taxon>Viridiplantae</taxon>
        <taxon>Streptophyta</taxon>
        <taxon>Embryophyta</taxon>
        <taxon>Tracheophyta</taxon>
        <taxon>Spermatophyta</taxon>
        <taxon>Magnoliopsida</taxon>
        <taxon>eudicotyledons</taxon>
        <taxon>Gunneridae</taxon>
        <taxon>Pentapetalae</taxon>
        <taxon>rosids</taxon>
        <taxon>fabids</taxon>
        <taxon>Fagales</taxon>
        <taxon>Fagaceae</taxon>
        <taxon>Lithocarpus</taxon>
    </lineage>
</organism>
<keyword evidence="4" id="KW-0175">Coiled coil</keyword>
<dbReference type="InterPro" id="IPR026060">
    <property type="entry name" value="AMY1"/>
</dbReference>
<evidence type="ECO:0000256" key="3">
    <source>
        <dbReference type="ARBA" id="ARBA00023242"/>
    </source>
</evidence>